<comment type="caution">
    <text evidence="3">The sequence shown here is derived from an EMBL/GenBank/DDBJ whole genome shotgun (WGS) entry which is preliminary data.</text>
</comment>
<dbReference type="OrthoDB" id="9784302at2"/>
<keyword evidence="1" id="KW-0175">Coiled coil</keyword>
<accession>A0A151AW23</accession>
<protein>
    <recommendedName>
        <fullName evidence="2">ChrB N-terminal domain-containing protein</fullName>
    </recommendedName>
</protein>
<gene>
    <name evidence="3" type="ORF">MOMUL_21630</name>
</gene>
<proteinExistence type="predicted"/>
<sequence>MNQDITSPGNKWHLFIYKVPGEPSSKRIYLWRELNRLGALYLQQAACLLPARPGLLEKLEQLKTRVEEFEGIAYLFPNLNLDPGQEAQVIEQFREMRNKEYQEIIKEINKYLAELEKEVRIQNFSPAEIEEEEAELEKIERWYQRARERDWYNAPLGEQVASLIDEARVALTRFTTLTYGALKEREG</sequence>
<evidence type="ECO:0000313" key="4">
    <source>
        <dbReference type="Proteomes" id="UP000075670"/>
    </source>
</evidence>
<evidence type="ECO:0000259" key="2">
    <source>
        <dbReference type="Pfam" id="PF20229"/>
    </source>
</evidence>
<keyword evidence="4" id="KW-1185">Reference proteome</keyword>
<dbReference type="AlphaFoldDB" id="A0A151AW23"/>
<feature type="domain" description="ChrB N-terminal" evidence="2">
    <location>
        <begin position="27"/>
        <end position="184"/>
    </location>
</feature>
<evidence type="ECO:0000256" key="1">
    <source>
        <dbReference type="SAM" id="Coils"/>
    </source>
</evidence>
<evidence type="ECO:0000313" key="3">
    <source>
        <dbReference type="EMBL" id="KYH31607.1"/>
    </source>
</evidence>
<dbReference type="PATRIC" id="fig|1122241.3.peg.2305"/>
<name>A0A151AW23_9FIRM</name>
<dbReference type="RefSeq" id="WP_062284786.1">
    <property type="nucleotide sequence ID" value="NZ_LTBC01000009.1"/>
</dbReference>
<dbReference type="Pfam" id="PF20229">
    <property type="entry name" value="ChrB_N"/>
    <property type="match status" value="1"/>
</dbReference>
<dbReference type="Proteomes" id="UP000075670">
    <property type="component" value="Unassembled WGS sequence"/>
</dbReference>
<organism evidence="3 4">
    <name type="scientific">Moorella mulderi DSM 14980</name>
    <dbReference type="NCBI Taxonomy" id="1122241"/>
    <lineage>
        <taxon>Bacteria</taxon>
        <taxon>Bacillati</taxon>
        <taxon>Bacillota</taxon>
        <taxon>Clostridia</taxon>
        <taxon>Neomoorellales</taxon>
        <taxon>Neomoorellaceae</taxon>
        <taxon>Neomoorella</taxon>
    </lineage>
</organism>
<dbReference type="EMBL" id="LTBC01000009">
    <property type="protein sequence ID" value="KYH31607.1"/>
    <property type="molecule type" value="Genomic_DNA"/>
</dbReference>
<dbReference type="InterPro" id="IPR046858">
    <property type="entry name" value="ChrB_N"/>
</dbReference>
<reference evidence="3 4" key="1">
    <citation type="submission" date="2016-02" db="EMBL/GenBank/DDBJ databases">
        <title>Genome sequence of Moorella mulderi DSM 14980.</title>
        <authorList>
            <person name="Poehlein A."/>
            <person name="Daniel R."/>
        </authorList>
    </citation>
    <scope>NUCLEOTIDE SEQUENCE [LARGE SCALE GENOMIC DNA]</scope>
    <source>
        <strain evidence="3 4">DSM 14980</strain>
    </source>
</reference>
<feature type="coiled-coil region" evidence="1">
    <location>
        <begin position="98"/>
        <end position="149"/>
    </location>
</feature>